<feature type="compositionally biased region" description="Polar residues" evidence="12">
    <location>
        <begin position="352"/>
        <end position="364"/>
    </location>
</feature>
<keyword evidence="14" id="KW-1185">Reference proteome</keyword>
<dbReference type="GO" id="GO:0044351">
    <property type="term" value="P:macropinocytosis"/>
    <property type="evidence" value="ECO:0007669"/>
    <property type="project" value="UniProtKB-ARBA"/>
</dbReference>
<organism evidence="13 14">
    <name type="scientific">Pycnococcus provasolii</name>
    <dbReference type="NCBI Taxonomy" id="41880"/>
    <lineage>
        <taxon>Eukaryota</taxon>
        <taxon>Viridiplantae</taxon>
        <taxon>Chlorophyta</taxon>
        <taxon>Pseudoscourfieldiophyceae</taxon>
        <taxon>Pseudoscourfieldiales</taxon>
        <taxon>Pycnococcaceae</taxon>
        <taxon>Pycnococcus</taxon>
    </lineage>
</organism>
<keyword evidence="7 11" id="KW-0333">Golgi apparatus</keyword>
<keyword evidence="11" id="KW-0645">Protease</keyword>
<feature type="region of interest" description="Disordered" evidence="12">
    <location>
        <begin position="337"/>
        <end position="364"/>
    </location>
</feature>
<dbReference type="FunFam" id="1.10.472.100:FF:000003">
    <property type="entry name" value="Presenilin"/>
    <property type="match status" value="1"/>
</dbReference>
<keyword evidence="8 11" id="KW-0472">Membrane</keyword>
<evidence type="ECO:0000256" key="10">
    <source>
        <dbReference type="ARBA" id="ARBA00066080"/>
    </source>
</evidence>
<dbReference type="InterPro" id="IPR001108">
    <property type="entry name" value="Peptidase_A22A"/>
</dbReference>
<comment type="domain">
    <text evidence="11">The PAL motif is required for normal active site conformation.</text>
</comment>
<evidence type="ECO:0000313" key="13">
    <source>
        <dbReference type="EMBL" id="GHP05489.1"/>
    </source>
</evidence>
<dbReference type="GO" id="GO:0070765">
    <property type="term" value="C:gamma-secretase complex"/>
    <property type="evidence" value="ECO:0007669"/>
    <property type="project" value="UniProtKB-ARBA"/>
</dbReference>
<feature type="transmembrane region" description="Helical" evidence="11">
    <location>
        <begin position="147"/>
        <end position="169"/>
    </location>
</feature>
<keyword evidence="5 11" id="KW-0914">Notch signaling pathway</keyword>
<dbReference type="GO" id="GO:0005789">
    <property type="term" value="C:endoplasmic reticulum membrane"/>
    <property type="evidence" value="ECO:0007669"/>
    <property type="project" value="UniProtKB-SubCell"/>
</dbReference>
<dbReference type="GO" id="GO:0006509">
    <property type="term" value="P:membrane protein ectodomain proteolysis"/>
    <property type="evidence" value="ECO:0007669"/>
    <property type="project" value="TreeGrafter"/>
</dbReference>
<dbReference type="Proteomes" id="UP000660262">
    <property type="component" value="Unassembled WGS sequence"/>
</dbReference>
<evidence type="ECO:0000256" key="9">
    <source>
        <dbReference type="ARBA" id="ARBA00053367"/>
    </source>
</evidence>
<evidence type="ECO:0000256" key="3">
    <source>
        <dbReference type="ARBA" id="ARBA00022801"/>
    </source>
</evidence>
<keyword evidence="3 11" id="KW-0378">Hydrolase</keyword>
<dbReference type="InterPro" id="IPR042524">
    <property type="entry name" value="Presenilin_C"/>
</dbReference>
<proteinExistence type="inferred from homology"/>
<evidence type="ECO:0000256" key="12">
    <source>
        <dbReference type="SAM" id="MobiDB-lite"/>
    </source>
</evidence>
<feature type="region of interest" description="Disordered" evidence="12">
    <location>
        <begin position="282"/>
        <end position="301"/>
    </location>
</feature>
<dbReference type="OrthoDB" id="20287at2759"/>
<comment type="subunit">
    <text evidence="10">Homodimer. Component of the gamma-secretase complex, a complex composed of a presenilin homodimer, nicastrin, aph1 and pen2.</text>
</comment>
<evidence type="ECO:0000256" key="7">
    <source>
        <dbReference type="ARBA" id="ARBA00023034"/>
    </source>
</evidence>
<dbReference type="AlphaFoldDB" id="A0A830HJM6"/>
<dbReference type="InterPro" id="IPR006639">
    <property type="entry name" value="Preselin/SPP"/>
</dbReference>
<dbReference type="PRINTS" id="PR01072">
    <property type="entry name" value="PRESENILIN"/>
</dbReference>
<dbReference type="GO" id="GO:0000139">
    <property type="term" value="C:Golgi membrane"/>
    <property type="evidence" value="ECO:0007669"/>
    <property type="project" value="UniProtKB-SubCell"/>
</dbReference>
<feature type="transmembrane region" description="Helical" evidence="11">
    <location>
        <begin position="119"/>
        <end position="140"/>
    </location>
</feature>
<dbReference type="SMART" id="SM00730">
    <property type="entry name" value="PSN"/>
    <property type="match status" value="1"/>
</dbReference>
<dbReference type="PANTHER" id="PTHR10202:SF13">
    <property type="entry name" value="PRESENILIN HOMOLOG"/>
    <property type="match status" value="1"/>
</dbReference>
<dbReference type="EMBL" id="BNJQ01000010">
    <property type="protein sequence ID" value="GHP05489.1"/>
    <property type="molecule type" value="Genomic_DNA"/>
</dbReference>
<dbReference type="EC" id="3.4.23.-" evidence="11"/>
<evidence type="ECO:0000313" key="14">
    <source>
        <dbReference type="Proteomes" id="UP000660262"/>
    </source>
</evidence>
<feature type="transmembrane region" description="Helical" evidence="11">
    <location>
        <begin position="65"/>
        <end position="84"/>
    </location>
</feature>
<dbReference type="GO" id="GO:0007219">
    <property type="term" value="P:Notch signaling pathway"/>
    <property type="evidence" value="ECO:0007669"/>
    <property type="project" value="UniProtKB-KW"/>
</dbReference>
<dbReference type="GO" id="GO:0016485">
    <property type="term" value="P:protein processing"/>
    <property type="evidence" value="ECO:0007669"/>
    <property type="project" value="InterPro"/>
</dbReference>
<dbReference type="Gene3D" id="1.10.472.100">
    <property type="entry name" value="Presenilin"/>
    <property type="match status" value="1"/>
</dbReference>
<gene>
    <name evidence="13" type="ORF">PPROV_000423900</name>
</gene>
<evidence type="ECO:0000256" key="5">
    <source>
        <dbReference type="ARBA" id="ARBA00022976"/>
    </source>
</evidence>
<feature type="transmembrane region" description="Helical" evidence="11">
    <location>
        <begin position="500"/>
        <end position="527"/>
    </location>
</feature>
<reference evidence="13" key="1">
    <citation type="submission" date="2020-10" db="EMBL/GenBank/DDBJ databases">
        <title>Unveiling of a novel bifunctional photoreceptor, Dualchrome1, isolated from a cosmopolitan green alga.</title>
        <authorList>
            <person name="Suzuki S."/>
            <person name="Kawachi M."/>
        </authorList>
    </citation>
    <scope>NUCLEOTIDE SEQUENCE</scope>
    <source>
        <strain evidence="13">NIES 2893</strain>
    </source>
</reference>
<feature type="transmembrane region" description="Helical" evidence="11">
    <location>
        <begin position="208"/>
        <end position="224"/>
    </location>
</feature>
<accession>A0A830HJM6</accession>
<sequence length="531" mass="57113">MESSSEPNSAPPHSQSFSLNDLSRSNGGPGEFHSSSRQGAMGPPLPASREEVSALTYLGEEINRIFVPVSITMLLCVLLVRALMPHGSDNPNAVGIAQVWYKEAQHNNASSTEKFEGGAMNALIFVLFITAMTFVLFLLFKYRCTSIIWAYMAFAGFNVFFVLGGVVITQLLQRFNVAVDIYSLLFFLYNFATAGVLSVFFMPAPLTLKQAYLVFVGVVVAFWFTKIPEWTTWLLLAAMAIYDLYAVLTPGGPLKVLVELAQERDEDLPALVYEARPMRGPPRGWGRTQRNSAPNATGAPASVAMVERRTTNSNATTRTPAVPAFFFTFMADAHSRARAPSDEERASLIDGEQTTTTREGRSNSGVMRWLFGTGENDNVNAGARTQWRSNPITNAVIEEDEGGGGGGGGGGNRGGGGGGAAAAGAAADSGGGADNESDSSEFDLPDGIKLGLGDFIFYSVMVGRAAMTDMLTVFSSYLAIISGLGLTLLILAVMKKALPALPFSIALGILFYFATRVILEPFVVYWFSFAW</sequence>
<evidence type="ECO:0000256" key="2">
    <source>
        <dbReference type="ARBA" id="ARBA00022692"/>
    </source>
</evidence>
<evidence type="ECO:0000256" key="11">
    <source>
        <dbReference type="RuleBase" id="RU361148"/>
    </source>
</evidence>
<keyword evidence="4 11" id="KW-0256">Endoplasmic reticulum</keyword>
<evidence type="ECO:0000256" key="8">
    <source>
        <dbReference type="ARBA" id="ARBA00023136"/>
    </source>
</evidence>
<evidence type="ECO:0000256" key="6">
    <source>
        <dbReference type="ARBA" id="ARBA00022989"/>
    </source>
</evidence>
<feature type="region of interest" description="Disordered" evidence="12">
    <location>
        <begin position="1"/>
        <end position="47"/>
    </location>
</feature>
<comment type="subcellular location">
    <subcellularLocation>
        <location evidence="11">Endoplasmic reticulum membrane</location>
        <topology evidence="11">Multi-pass membrane protein</topology>
    </subcellularLocation>
    <subcellularLocation>
        <location evidence="11">Golgi apparatus membrane</location>
        <topology evidence="11">Multi-pass membrane protein</topology>
    </subcellularLocation>
</comment>
<evidence type="ECO:0000256" key="1">
    <source>
        <dbReference type="ARBA" id="ARBA00008604"/>
    </source>
</evidence>
<comment type="function">
    <text evidence="11">Probable subunit of the gamma-secretase complex, an endoprotease complex that catalyzes the intramembrane cleavage of integral membrane proteins such as Notch receptors.</text>
</comment>
<feature type="compositionally biased region" description="Gly residues" evidence="12">
    <location>
        <begin position="403"/>
        <end position="421"/>
    </location>
</feature>
<comment type="caution">
    <text evidence="13">The sequence shown here is derived from an EMBL/GenBank/DDBJ whole genome shotgun (WGS) entry which is preliminary data.</text>
</comment>
<dbReference type="Pfam" id="PF01080">
    <property type="entry name" value="Presenilin"/>
    <property type="match status" value="1"/>
</dbReference>
<protein>
    <recommendedName>
        <fullName evidence="11">Presenilin</fullName>
        <ecNumber evidence="11">3.4.23.-</ecNumber>
    </recommendedName>
</protein>
<feature type="region of interest" description="Disordered" evidence="12">
    <location>
        <begin position="397"/>
        <end position="440"/>
    </location>
</feature>
<keyword evidence="2 11" id="KW-0812">Transmembrane</keyword>
<dbReference type="GO" id="GO:0042500">
    <property type="term" value="F:aspartic endopeptidase activity, intramembrane cleaving"/>
    <property type="evidence" value="ECO:0007669"/>
    <property type="project" value="InterPro"/>
</dbReference>
<feature type="compositionally biased region" description="Polar residues" evidence="12">
    <location>
        <begin position="1"/>
        <end position="26"/>
    </location>
</feature>
<keyword evidence="6 11" id="KW-1133">Transmembrane helix</keyword>
<comment type="similarity">
    <text evidence="1 11">Belongs to the peptidase A22A family.</text>
</comment>
<feature type="transmembrane region" description="Helical" evidence="11">
    <location>
        <begin position="181"/>
        <end position="201"/>
    </location>
</feature>
<dbReference type="PANTHER" id="PTHR10202">
    <property type="entry name" value="PRESENILIN"/>
    <property type="match status" value="1"/>
</dbReference>
<evidence type="ECO:0000256" key="4">
    <source>
        <dbReference type="ARBA" id="ARBA00022824"/>
    </source>
</evidence>
<feature type="compositionally biased region" description="Basic and acidic residues" evidence="12">
    <location>
        <begin position="337"/>
        <end position="347"/>
    </location>
</feature>
<comment type="function">
    <text evidence="9">Probable catalytic subunit of the gamma-secretase complex, an endoprotease complex that catalyzes the intramembrane cleavage of integral membrane proteins such as Notch receptors. Requires the other members of the gamma-secretase complex to have a protease activity.</text>
</comment>
<feature type="transmembrane region" description="Helical" evidence="11">
    <location>
        <begin position="471"/>
        <end position="494"/>
    </location>
</feature>
<name>A0A830HJM6_9CHLO</name>